<dbReference type="RefSeq" id="XP_059320225.1">
    <property type="nucleotide sequence ID" value="XM_059464242.1"/>
</dbReference>
<reference evidence="5" key="2">
    <citation type="journal article" date="2018" name="Nat. Commun.">
        <title>Extreme sensitivity to ultraviolet light in the fungal pathogen causing white-nose syndrome of bats.</title>
        <authorList>
            <person name="Palmer J.M."/>
            <person name="Drees K.P."/>
            <person name="Foster J.T."/>
            <person name="Lindner D.L."/>
        </authorList>
    </citation>
    <scope>NUCLEOTIDE SEQUENCE [LARGE SCALE GENOMIC DNA]</scope>
    <source>
        <strain evidence="5">UAMH 10579</strain>
    </source>
</reference>
<protein>
    <recommendedName>
        <fullName evidence="3">HTH CENPB-type domain-containing protein</fullName>
    </recommendedName>
</protein>
<proteinExistence type="predicted"/>
<feature type="region of interest" description="Disordered" evidence="2">
    <location>
        <begin position="110"/>
        <end position="134"/>
    </location>
</feature>
<feature type="domain" description="HTH CENPB-type" evidence="3">
    <location>
        <begin position="57"/>
        <end position="154"/>
    </location>
</feature>
<evidence type="ECO:0000313" key="4">
    <source>
        <dbReference type="EMBL" id="PQM43895.1"/>
    </source>
</evidence>
<dbReference type="Proteomes" id="UP000091956">
    <property type="component" value="Unassembled WGS sequence"/>
</dbReference>
<evidence type="ECO:0000313" key="5">
    <source>
        <dbReference type="Proteomes" id="UP000091956"/>
    </source>
</evidence>
<dbReference type="GO" id="GO:0003677">
    <property type="term" value="F:DNA binding"/>
    <property type="evidence" value="ECO:0007669"/>
    <property type="project" value="UniProtKB-KW"/>
</dbReference>
<evidence type="ECO:0000256" key="1">
    <source>
        <dbReference type="ARBA" id="ARBA00023125"/>
    </source>
</evidence>
<evidence type="ECO:0000256" key="2">
    <source>
        <dbReference type="SAM" id="MobiDB-lite"/>
    </source>
</evidence>
<accession>A0A2P6FGY1</accession>
<dbReference type="GeneID" id="84234340"/>
<name>A0A2P6FGY1_9PEZI</name>
<dbReference type="AlphaFoldDB" id="A0A2P6FGY1"/>
<reference evidence="4 5" key="1">
    <citation type="submission" date="2016-03" db="EMBL/GenBank/DDBJ databases">
        <title>Comparative genomics of Pseudogymnoascus destructans, the fungus causing white-nose syndrome of bats.</title>
        <authorList>
            <person name="Palmer J.M."/>
            <person name="Drees K.P."/>
            <person name="Foster J.T."/>
            <person name="Lindner D.L."/>
        </authorList>
    </citation>
    <scope>NUCLEOTIDE SEQUENCE [LARGE SCALE GENOMIC DNA]</scope>
    <source>
        <strain evidence="4 5">UAMH 10579</strain>
    </source>
</reference>
<dbReference type="InterPro" id="IPR006600">
    <property type="entry name" value="HTH_CenpB_DNA-bd_dom"/>
</dbReference>
<keyword evidence="5" id="KW-1185">Reference proteome</keyword>
<gene>
    <name evidence="4" type="ORF">VE01_10791</name>
</gene>
<evidence type="ECO:0000259" key="3">
    <source>
        <dbReference type="PROSITE" id="PS51253"/>
    </source>
</evidence>
<feature type="compositionally biased region" description="Low complexity" evidence="2">
    <location>
        <begin position="110"/>
        <end position="125"/>
    </location>
</feature>
<keyword evidence="1" id="KW-0238">DNA-binding</keyword>
<sequence length="169" mass="19434">MVKRKNIKAQELDLRVSKAIEGVRLGKFKSANAAAIALGLHPNTVLKRLRGGSTQREARQQQQLLSKNQEQTLLKWIKELTASGYAPSHWILREVADEVRSNKCRVFQPQLQQQQQQTQQTQQPQQPQPQIPNLPLGQEWVPQFIQRHPNLRVKLGRRVEAQRMNGVTK</sequence>
<dbReference type="EMBL" id="KV460230">
    <property type="protein sequence ID" value="PQM43895.1"/>
    <property type="molecule type" value="Genomic_DNA"/>
</dbReference>
<dbReference type="PROSITE" id="PS51253">
    <property type="entry name" value="HTH_CENPB"/>
    <property type="match status" value="1"/>
</dbReference>
<organism evidence="4 5">
    <name type="scientific">Pseudogymnoascus verrucosus</name>
    <dbReference type="NCBI Taxonomy" id="342668"/>
    <lineage>
        <taxon>Eukaryota</taxon>
        <taxon>Fungi</taxon>
        <taxon>Dikarya</taxon>
        <taxon>Ascomycota</taxon>
        <taxon>Pezizomycotina</taxon>
        <taxon>Leotiomycetes</taxon>
        <taxon>Thelebolales</taxon>
        <taxon>Thelebolaceae</taxon>
        <taxon>Pseudogymnoascus</taxon>
    </lineage>
</organism>